<protein>
    <submittedName>
        <fullName evidence="1">Uncharacterized protein</fullName>
    </submittedName>
</protein>
<dbReference type="Proteomes" id="UP001062846">
    <property type="component" value="Chromosome 2"/>
</dbReference>
<organism evidence="1 2">
    <name type="scientific">Rhododendron molle</name>
    <name type="common">Chinese azalea</name>
    <name type="synonym">Azalea mollis</name>
    <dbReference type="NCBI Taxonomy" id="49168"/>
    <lineage>
        <taxon>Eukaryota</taxon>
        <taxon>Viridiplantae</taxon>
        <taxon>Streptophyta</taxon>
        <taxon>Embryophyta</taxon>
        <taxon>Tracheophyta</taxon>
        <taxon>Spermatophyta</taxon>
        <taxon>Magnoliopsida</taxon>
        <taxon>eudicotyledons</taxon>
        <taxon>Gunneridae</taxon>
        <taxon>Pentapetalae</taxon>
        <taxon>asterids</taxon>
        <taxon>Ericales</taxon>
        <taxon>Ericaceae</taxon>
        <taxon>Ericoideae</taxon>
        <taxon>Rhodoreae</taxon>
        <taxon>Rhododendron</taxon>
    </lineage>
</organism>
<dbReference type="EMBL" id="CM046389">
    <property type="protein sequence ID" value="KAI8568624.1"/>
    <property type="molecule type" value="Genomic_DNA"/>
</dbReference>
<evidence type="ECO:0000313" key="2">
    <source>
        <dbReference type="Proteomes" id="UP001062846"/>
    </source>
</evidence>
<evidence type="ECO:0000313" key="1">
    <source>
        <dbReference type="EMBL" id="KAI8568624.1"/>
    </source>
</evidence>
<accession>A0ACC0PU00</accession>
<name>A0ACC0PU00_RHOML</name>
<reference evidence="1" key="1">
    <citation type="submission" date="2022-02" db="EMBL/GenBank/DDBJ databases">
        <title>Plant Genome Project.</title>
        <authorList>
            <person name="Zhang R.-G."/>
        </authorList>
    </citation>
    <scope>NUCLEOTIDE SEQUENCE</scope>
    <source>
        <strain evidence="1">AT1</strain>
    </source>
</reference>
<comment type="caution">
    <text evidence="1">The sequence shown here is derived from an EMBL/GenBank/DDBJ whole genome shotgun (WGS) entry which is preliminary data.</text>
</comment>
<proteinExistence type="predicted"/>
<gene>
    <name evidence="1" type="ORF">RHMOL_Rhmol02G0215000</name>
</gene>
<keyword evidence="2" id="KW-1185">Reference proteome</keyword>
<sequence length="538" mass="60621">MDERPSAKRWLPLEANPDVMNQVPLSLCFVVLYLFRIWFGVELRLLSYDMKRREPNTPNNHRNNNLSDSTLDFTGNDSNNPDDSFSFRLVDGKPPPRPHFGLKWRFNPITITTTVTKTSSPSAAARKFRLKRIPFSKLSFSIPDPEDLLLCGALEFTTSPIAYQRTPAPRALQKLQLKVTTTDDPVICRLANKDKATVFATDSILSTFMCAPRSFYSWDIVIQRFGIKLFFDKHDGSQLDLLSIHETSQEPLPESKADINLASSLSVEAAYRNQNFSLQVLIRDGNKVEFEEGNPFANKGEEVVSVAYRYRRWKLDMICIWWQGVRCRFLWGLGLRENEAECYDVYGLDEDLLEMVPKPVLAVVFLYPLTAKTEEERILQNSEMKEPSCGVYFMKQTVGNACGTIGLLHAVGNVASEINLVEESFLDRFFKSTANMDPLERAAFLEKDSEMEVAHSLAATGGETEVSENVDTHFICYTCVDGQLYELDGRKEGPISHGPSSHGSLLQDAAKVIQGVIRNNPDSVNFNVIAISKKSGEP</sequence>